<name>A0ABR2BCG5_9ROSI</name>
<evidence type="ECO:0000313" key="2">
    <source>
        <dbReference type="EMBL" id="KAK8504818.1"/>
    </source>
</evidence>
<evidence type="ECO:0000313" key="3">
    <source>
        <dbReference type="Proteomes" id="UP001472677"/>
    </source>
</evidence>
<proteinExistence type="predicted"/>
<comment type="caution">
    <text evidence="2">The sequence shown here is derived from an EMBL/GenBank/DDBJ whole genome shotgun (WGS) entry which is preliminary data.</text>
</comment>
<dbReference type="Proteomes" id="UP001472677">
    <property type="component" value="Unassembled WGS sequence"/>
</dbReference>
<feature type="region of interest" description="Disordered" evidence="1">
    <location>
        <begin position="1"/>
        <end position="23"/>
    </location>
</feature>
<keyword evidence="3" id="KW-1185">Reference proteome</keyword>
<sequence>MEGSGNDSSYNQRALVKSPSELETLQKQHVERTVKIQELKKQIEALKLRSEKKTATTAAKKSIADERREAFKNLSEKYNSRRKEYDALLSDRSRVHKLI</sequence>
<evidence type="ECO:0000256" key="1">
    <source>
        <dbReference type="SAM" id="MobiDB-lite"/>
    </source>
</evidence>
<organism evidence="2 3">
    <name type="scientific">Hibiscus sabdariffa</name>
    <name type="common">roselle</name>
    <dbReference type="NCBI Taxonomy" id="183260"/>
    <lineage>
        <taxon>Eukaryota</taxon>
        <taxon>Viridiplantae</taxon>
        <taxon>Streptophyta</taxon>
        <taxon>Embryophyta</taxon>
        <taxon>Tracheophyta</taxon>
        <taxon>Spermatophyta</taxon>
        <taxon>Magnoliopsida</taxon>
        <taxon>eudicotyledons</taxon>
        <taxon>Gunneridae</taxon>
        <taxon>Pentapetalae</taxon>
        <taxon>rosids</taxon>
        <taxon>malvids</taxon>
        <taxon>Malvales</taxon>
        <taxon>Malvaceae</taxon>
        <taxon>Malvoideae</taxon>
        <taxon>Hibiscus</taxon>
    </lineage>
</organism>
<gene>
    <name evidence="2" type="ORF">V6N12_033069</name>
</gene>
<accession>A0ABR2BCG5</accession>
<dbReference type="EMBL" id="JBBPBM010000134">
    <property type="protein sequence ID" value="KAK8504818.1"/>
    <property type="molecule type" value="Genomic_DNA"/>
</dbReference>
<feature type="compositionally biased region" description="Polar residues" evidence="1">
    <location>
        <begin position="1"/>
        <end position="12"/>
    </location>
</feature>
<protein>
    <submittedName>
        <fullName evidence="2">Uncharacterized protein</fullName>
    </submittedName>
</protein>
<reference evidence="2 3" key="1">
    <citation type="journal article" date="2024" name="G3 (Bethesda)">
        <title>Genome assembly of Hibiscus sabdariffa L. provides insights into metabolisms of medicinal natural products.</title>
        <authorList>
            <person name="Kim T."/>
        </authorList>
    </citation>
    <scope>NUCLEOTIDE SEQUENCE [LARGE SCALE GENOMIC DNA]</scope>
    <source>
        <strain evidence="2">TK-2024</strain>
        <tissue evidence="2">Old leaves</tissue>
    </source>
</reference>